<accession>A0A9J5W0I4</accession>
<dbReference type="EMBL" id="JACXVP010000027">
    <property type="protein sequence ID" value="KAG5568876.1"/>
    <property type="molecule type" value="Genomic_DNA"/>
</dbReference>
<feature type="compositionally biased region" description="Basic and acidic residues" evidence="1">
    <location>
        <begin position="454"/>
        <end position="487"/>
    </location>
</feature>
<sequence>MGSSSKNLKQSFLPPGALARGRGQSLKSMGSVRVTAEKRTLIDPTNKMLETLRSKSEKEIGQNFTSMGSIKGSIVVQGTSIGKSKGCSTTYSDRNELASEKNLMQPGLDLIEDETSFPHENLDVMQETARSKPAKEKGQNFTSVCSSKESKNLMQPGFDPIEVDTLISYDDLEVMGRGKGFTSLSSVGGSVEKRKMIGNNKGSDTEILYGEASERNSDCSAAYSDRNELASDKNLVQPCLDLIEDETSFPHENLDVMQETARSKPAKEKGQNFTSVCSSKESKNLMQPGFDPIEVDTLISYDDLEVMGRGKRFTSLSSVRGSVEKRKMIGNNKGLNSAAYDQNIVAQKTNVVPPYFDAIECDTSFPHDNHEVMQDTLRRKSGKANREIFTSVDSGRGSTFQQRTSIRTSKGYSAVSSDTNVLAHNKNLRQPDFSQIEHDTAFPHDDLEVMQQDLRSKSDPMEDDPTLRRDEVEVMQDNQRRKTDDQEFEVTKDIQVWSELKNN</sequence>
<evidence type="ECO:0000256" key="1">
    <source>
        <dbReference type="SAM" id="MobiDB-lite"/>
    </source>
</evidence>
<proteinExistence type="predicted"/>
<dbReference type="AlphaFoldDB" id="A0A9J5W0I4"/>
<name>A0A9J5W0I4_SOLCO</name>
<organism evidence="2 3">
    <name type="scientific">Solanum commersonii</name>
    <name type="common">Commerson's wild potato</name>
    <name type="synonym">Commerson's nightshade</name>
    <dbReference type="NCBI Taxonomy" id="4109"/>
    <lineage>
        <taxon>Eukaryota</taxon>
        <taxon>Viridiplantae</taxon>
        <taxon>Streptophyta</taxon>
        <taxon>Embryophyta</taxon>
        <taxon>Tracheophyta</taxon>
        <taxon>Spermatophyta</taxon>
        <taxon>Magnoliopsida</taxon>
        <taxon>eudicotyledons</taxon>
        <taxon>Gunneridae</taxon>
        <taxon>Pentapetalae</taxon>
        <taxon>asterids</taxon>
        <taxon>lamiids</taxon>
        <taxon>Solanales</taxon>
        <taxon>Solanaceae</taxon>
        <taxon>Solanoideae</taxon>
        <taxon>Solaneae</taxon>
        <taxon>Solanum</taxon>
    </lineage>
</organism>
<evidence type="ECO:0000313" key="2">
    <source>
        <dbReference type="EMBL" id="KAG5568876.1"/>
    </source>
</evidence>
<evidence type="ECO:0000313" key="3">
    <source>
        <dbReference type="Proteomes" id="UP000824120"/>
    </source>
</evidence>
<dbReference type="OrthoDB" id="1316298at2759"/>
<comment type="caution">
    <text evidence="2">The sequence shown here is derived from an EMBL/GenBank/DDBJ whole genome shotgun (WGS) entry which is preliminary data.</text>
</comment>
<reference evidence="2" key="1">
    <citation type="submission" date="2020-09" db="EMBL/GenBank/DDBJ databases">
        <title>De no assembly of potato wild relative species, Solanum commersonii.</title>
        <authorList>
            <person name="Cho K."/>
        </authorList>
    </citation>
    <scope>NUCLEOTIDE SEQUENCE</scope>
    <source>
        <strain evidence="2">LZ3.2</strain>
        <tissue evidence="2">Leaf</tissue>
    </source>
</reference>
<gene>
    <name evidence="2" type="ORF">H5410_064104</name>
</gene>
<feature type="region of interest" description="Disordered" evidence="1">
    <location>
        <begin position="452"/>
        <end position="487"/>
    </location>
</feature>
<feature type="compositionally biased region" description="Polar residues" evidence="1">
    <location>
        <begin position="1"/>
        <end position="10"/>
    </location>
</feature>
<keyword evidence="3" id="KW-1185">Reference proteome</keyword>
<protein>
    <submittedName>
        <fullName evidence="2">Uncharacterized protein</fullName>
    </submittedName>
</protein>
<feature type="region of interest" description="Disordered" evidence="1">
    <location>
        <begin position="1"/>
        <end position="32"/>
    </location>
</feature>
<dbReference type="Proteomes" id="UP000824120">
    <property type="component" value="Unassembled WGS sequence"/>
</dbReference>